<dbReference type="PANTHER" id="PTHR37536:SF1">
    <property type="entry name" value="ASPERGILLOPEPSIN, PUTAITVE (AFU_ORTHOLOGUE AFUA_7G01200)"/>
    <property type="match status" value="1"/>
</dbReference>
<sequence>MRFIPVLISSFFASAVLAAPGRERRDTLPDSFWAGNILTLDSKSNGTIQYVTSTIHAPDITGQTVGSYAVAFVGIDGAGSCSSALRLGLVFNLTTEGPSYTVIYQHDIAMGPIDGVHIATGDPIEFTVNAPIGANMKLGIVTVKNLNNNQSATQKFNLTERLCGKTAEWVVENLTDDSTSLAVNSMLNFGTLTFANAEIGGNDLGQLDSNIVNIIENGLVLTSVSADSDSVSVMWL</sequence>
<dbReference type="OrthoDB" id="10403816at2759"/>
<comment type="caution">
    <text evidence="3">The sequence shown here is derived from an EMBL/GenBank/DDBJ whole genome shotgun (WGS) entry which is preliminary data.</text>
</comment>
<evidence type="ECO:0000313" key="4">
    <source>
        <dbReference type="Proteomes" id="UP000683000"/>
    </source>
</evidence>
<dbReference type="InterPro" id="IPR013320">
    <property type="entry name" value="ConA-like_dom_sf"/>
</dbReference>
<dbReference type="Pfam" id="PF01828">
    <property type="entry name" value="Peptidase_A4"/>
    <property type="match status" value="1"/>
</dbReference>
<keyword evidence="4" id="KW-1185">Reference proteome</keyword>
<dbReference type="Gene3D" id="2.60.120.700">
    <property type="entry name" value="Peptidase G1"/>
    <property type="match status" value="1"/>
</dbReference>
<dbReference type="GO" id="GO:0070007">
    <property type="term" value="F:glutamic-type endopeptidase activity"/>
    <property type="evidence" value="ECO:0007669"/>
    <property type="project" value="InterPro"/>
</dbReference>
<reference evidence="3" key="1">
    <citation type="submission" date="2021-03" db="EMBL/GenBank/DDBJ databases">
        <title>Evolutionary innovations through gain and loss of genes in the ectomycorrhizal Boletales.</title>
        <authorList>
            <person name="Wu G."/>
            <person name="Miyauchi S."/>
            <person name="Morin E."/>
            <person name="Yang Z.-L."/>
            <person name="Xu J."/>
            <person name="Martin F.M."/>
        </authorList>
    </citation>
    <scope>NUCLEOTIDE SEQUENCE</scope>
    <source>
        <strain evidence="3">BR01</strain>
    </source>
</reference>
<feature type="chain" id="PRO_5034538068" evidence="2">
    <location>
        <begin position="19"/>
        <end position="236"/>
    </location>
</feature>
<proteinExistence type="predicted"/>
<dbReference type="InterPro" id="IPR038656">
    <property type="entry name" value="Peptidase_G1_sf"/>
</dbReference>
<organism evidence="3 4">
    <name type="scientific">Boletus reticuloceps</name>
    <dbReference type="NCBI Taxonomy" id="495285"/>
    <lineage>
        <taxon>Eukaryota</taxon>
        <taxon>Fungi</taxon>
        <taxon>Dikarya</taxon>
        <taxon>Basidiomycota</taxon>
        <taxon>Agaricomycotina</taxon>
        <taxon>Agaricomycetes</taxon>
        <taxon>Agaricomycetidae</taxon>
        <taxon>Boletales</taxon>
        <taxon>Boletineae</taxon>
        <taxon>Boletaceae</taxon>
        <taxon>Boletoideae</taxon>
        <taxon>Boletus</taxon>
    </lineage>
</organism>
<keyword evidence="2" id="KW-0732">Signal</keyword>
<dbReference type="PANTHER" id="PTHR37536">
    <property type="entry name" value="PUTATIVE (AFU_ORTHOLOGUE AFUA_3G02970)-RELATED"/>
    <property type="match status" value="1"/>
</dbReference>
<name>A0A8I3A8E8_9AGAM</name>
<evidence type="ECO:0000256" key="2">
    <source>
        <dbReference type="SAM" id="SignalP"/>
    </source>
</evidence>
<accession>A0A8I3A8E8</accession>
<dbReference type="PRINTS" id="PR00977">
    <property type="entry name" value="SCYTLDPTASE"/>
</dbReference>
<evidence type="ECO:0000256" key="1">
    <source>
        <dbReference type="PIRSR" id="PIRSR600250-50"/>
    </source>
</evidence>
<dbReference type="Proteomes" id="UP000683000">
    <property type="component" value="Unassembled WGS sequence"/>
</dbReference>
<dbReference type="EMBL" id="JAGFBS010000020">
    <property type="protein sequence ID" value="KAG6373806.1"/>
    <property type="molecule type" value="Genomic_DNA"/>
</dbReference>
<dbReference type="AlphaFoldDB" id="A0A8I3A8E8"/>
<dbReference type="SUPFAM" id="SSF49899">
    <property type="entry name" value="Concanavalin A-like lectins/glucanases"/>
    <property type="match status" value="1"/>
</dbReference>
<protein>
    <submittedName>
        <fullName evidence="3">Peptidase G1</fullName>
    </submittedName>
</protein>
<dbReference type="InterPro" id="IPR000250">
    <property type="entry name" value="Peptidase_G1"/>
</dbReference>
<feature type="signal peptide" evidence="2">
    <location>
        <begin position="1"/>
        <end position="18"/>
    </location>
</feature>
<evidence type="ECO:0000313" key="3">
    <source>
        <dbReference type="EMBL" id="KAG6373806.1"/>
    </source>
</evidence>
<dbReference type="GO" id="GO:0006508">
    <property type="term" value="P:proteolysis"/>
    <property type="evidence" value="ECO:0007669"/>
    <property type="project" value="InterPro"/>
</dbReference>
<gene>
    <name evidence="3" type="ORF">JVT61DRAFT_5951</name>
</gene>
<dbReference type="CDD" id="cd13426">
    <property type="entry name" value="Peptidase_G1"/>
    <property type="match status" value="1"/>
</dbReference>
<feature type="active site" description="Proton acceptor" evidence="1">
    <location>
        <position position="172"/>
    </location>
</feature>